<dbReference type="Proteomes" id="UP000202511">
    <property type="component" value="Segment"/>
</dbReference>
<dbReference type="KEGG" id="vg:23462140"/>
<sequence>MDHTIEATSDPCAGRSLPDVPREIIDVIISYLGRGRDVASCCTVLGESASYAMLRHMRTKPLAWVRAGAPLAVVEALLAKAAPCGWVSFGWVEAAACGGCLDVLVHLHTLANVDVAQGIGFNGWAYVWRERRRLIFERMRSLLKAAVVGRGGSDVIDYILNVYDAPRFRSRRLFNSGMLIRLSRHAINHRSDAVDVLEALHSHDKRGKCGCTKKLAYDAARADRPDVLAWMAEHGCCAIADAVQTTCRTVVEYITRRGHNGLFTTTRRYTYPWSEEYDDIALAAVRAKAASAVAWFGPKTDRRRIVDAVCRLDDSTCQDRINLIMGGSLAKTALIMFLEALVALIKCRCLVWMTTPWRLLLLGTMAACAASKCAKDCRRPDLMPSTSAEPEPPKAF</sequence>
<evidence type="ECO:0000313" key="2">
    <source>
        <dbReference type="Proteomes" id="UP000202511"/>
    </source>
</evidence>
<dbReference type="EMBL" id="KP136319">
    <property type="protein sequence ID" value="AJF97223.1"/>
    <property type="molecule type" value="Genomic_DNA"/>
</dbReference>
<dbReference type="GeneID" id="23462140"/>
<name>A0A0B5IWZ0_9VIRU</name>
<dbReference type="RefSeq" id="YP_009119458.1">
    <property type="nucleotide sequence ID" value="NC_026440.1"/>
</dbReference>
<reference evidence="1 2" key="1">
    <citation type="journal article" date="2015" name="Parasitol. Res.">
        <title>Viruses in close associations with free-living amoebae.</title>
        <authorList>
            <person name="Scheid P."/>
        </authorList>
    </citation>
    <scope>NUCLEOTIDE SEQUENCE [LARGE SCALE GENOMIC DNA]</scope>
    <source>
        <strain evidence="1">KlaHel</strain>
    </source>
</reference>
<accession>A0A0B5IWZ0</accession>
<organism evidence="1 2">
    <name type="scientific">Pandoravirus inopinatum</name>
    <dbReference type="NCBI Taxonomy" id="1605721"/>
    <lineage>
        <taxon>Viruses</taxon>
        <taxon>Pandoravirus</taxon>
    </lineage>
</organism>
<proteinExistence type="predicted"/>
<protein>
    <submittedName>
        <fullName evidence="1">Uncharacterized protein</fullName>
    </submittedName>
</protein>
<evidence type="ECO:0000313" key="1">
    <source>
        <dbReference type="EMBL" id="AJF97223.1"/>
    </source>
</evidence>